<dbReference type="GO" id="GO:0046872">
    <property type="term" value="F:metal ion binding"/>
    <property type="evidence" value="ECO:0007669"/>
    <property type="project" value="UniProtKB-KW"/>
</dbReference>
<dbReference type="PANTHER" id="PTHR35864">
    <property type="entry name" value="ZINC METALLOPROTEASE MJ0611-RELATED"/>
    <property type="match status" value="1"/>
</dbReference>
<feature type="domain" description="Peptidase M50" evidence="14">
    <location>
        <begin position="125"/>
        <end position="161"/>
    </location>
</feature>
<keyword evidence="4" id="KW-1003">Cell membrane</keyword>
<keyword evidence="8" id="KW-0378">Hydrolase</keyword>
<evidence type="ECO:0000256" key="4">
    <source>
        <dbReference type="ARBA" id="ARBA00022475"/>
    </source>
</evidence>
<dbReference type="PATRIC" id="fig|883114.3.peg.770"/>
<evidence type="ECO:0000256" key="3">
    <source>
        <dbReference type="ARBA" id="ARBA00007931"/>
    </source>
</evidence>
<sequence length="206" mass="23498">MSQILDILTTAIALLFVLVTHEVAHGVVALWNGDDTAKNSGRLSLNPLKHLDLYGTLFLIVFRFGWANPVPINPNKFRNRGLGLFTVSIAGIVVNIFTAFIFMLVYFYLSTHGIYLVLSLRLIIEKIIIFGISFAVFNLIPIPPLDGSRIIASLLPDKYQNFMFKYEKYSFILLIIFFSLTRNTFLSRIISSVYEFMVNIVFNLIY</sequence>
<dbReference type="GO" id="GO:0008237">
    <property type="term" value="F:metallopeptidase activity"/>
    <property type="evidence" value="ECO:0007669"/>
    <property type="project" value="UniProtKB-KW"/>
</dbReference>
<accession>H3NN67</accession>
<evidence type="ECO:0000256" key="8">
    <source>
        <dbReference type="ARBA" id="ARBA00022801"/>
    </source>
</evidence>
<dbReference type="GeneID" id="96998777"/>
<dbReference type="AlphaFoldDB" id="H3NN67"/>
<evidence type="ECO:0000256" key="12">
    <source>
        <dbReference type="ARBA" id="ARBA00023136"/>
    </source>
</evidence>
<evidence type="ECO:0000256" key="7">
    <source>
        <dbReference type="ARBA" id="ARBA00022723"/>
    </source>
</evidence>
<dbReference type="InterPro" id="IPR044537">
    <property type="entry name" value="Rip2-like"/>
</dbReference>
<evidence type="ECO:0000256" key="9">
    <source>
        <dbReference type="ARBA" id="ARBA00022833"/>
    </source>
</evidence>
<reference evidence="15 16" key="1">
    <citation type="submission" date="2012-01" db="EMBL/GenBank/DDBJ databases">
        <title>The Genome Sequence of Helcococcus kunzii ATCC 51366.</title>
        <authorList>
            <consortium name="The Broad Institute Genome Sequencing Platform"/>
            <person name="Earl A."/>
            <person name="Ward D."/>
            <person name="Feldgarden M."/>
            <person name="Gevers D."/>
            <person name="Huys G."/>
            <person name="Young S.K."/>
            <person name="Zeng Q."/>
            <person name="Gargeya S."/>
            <person name="Fitzgerald M."/>
            <person name="Haas B."/>
            <person name="Abouelleil A."/>
            <person name="Alvarado L."/>
            <person name="Arachchi H.M."/>
            <person name="Berlin A."/>
            <person name="Chapman S.B."/>
            <person name="Gearin G."/>
            <person name="Goldberg J."/>
            <person name="Griggs A."/>
            <person name="Gujja S."/>
            <person name="Hansen M."/>
            <person name="Heiman D."/>
            <person name="Howarth C."/>
            <person name="Larimer J."/>
            <person name="Lui A."/>
            <person name="MacDonald P.J.P."/>
            <person name="McCowen C."/>
            <person name="Montmayeur A."/>
            <person name="Murphy C."/>
            <person name="Neiman D."/>
            <person name="Pearson M."/>
            <person name="Priest M."/>
            <person name="Roberts A."/>
            <person name="Saif S."/>
            <person name="Shea T."/>
            <person name="Sisk P."/>
            <person name="Stolte C."/>
            <person name="Sykes S."/>
            <person name="Wortman J."/>
            <person name="Nusbaum C."/>
            <person name="Birren B."/>
        </authorList>
    </citation>
    <scope>NUCLEOTIDE SEQUENCE [LARGE SCALE GENOMIC DNA]</scope>
    <source>
        <strain evidence="15 16">ATCC 51366</strain>
    </source>
</reference>
<evidence type="ECO:0000256" key="1">
    <source>
        <dbReference type="ARBA" id="ARBA00001947"/>
    </source>
</evidence>
<keyword evidence="11" id="KW-0482">Metalloprotease</keyword>
<feature type="transmembrane region" description="Helical" evidence="13">
    <location>
        <begin position="53"/>
        <end position="70"/>
    </location>
</feature>
<dbReference type="EMBL" id="AGEI01000020">
    <property type="protein sequence ID" value="EHR34471.1"/>
    <property type="molecule type" value="Genomic_DNA"/>
</dbReference>
<name>H3NN67_9FIRM</name>
<dbReference type="GO" id="GO:0005886">
    <property type="term" value="C:plasma membrane"/>
    <property type="evidence" value="ECO:0007669"/>
    <property type="project" value="UniProtKB-SubCell"/>
</dbReference>
<evidence type="ECO:0000259" key="14">
    <source>
        <dbReference type="Pfam" id="PF02163"/>
    </source>
</evidence>
<dbReference type="OrthoDB" id="9800627at2"/>
<keyword evidence="6 13" id="KW-0812">Transmembrane</keyword>
<evidence type="ECO:0000256" key="10">
    <source>
        <dbReference type="ARBA" id="ARBA00022989"/>
    </source>
</evidence>
<dbReference type="InterPro" id="IPR052348">
    <property type="entry name" value="Metallopeptidase_M50B"/>
</dbReference>
<dbReference type="InterPro" id="IPR008915">
    <property type="entry name" value="Peptidase_M50"/>
</dbReference>
<protein>
    <recommendedName>
        <fullName evidence="14">Peptidase M50 domain-containing protein</fullName>
    </recommendedName>
</protein>
<dbReference type="Proteomes" id="UP000004191">
    <property type="component" value="Unassembled WGS sequence"/>
</dbReference>
<evidence type="ECO:0000256" key="6">
    <source>
        <dbReference type="ARBA" id="ARBA00022692"/>
    </source>
</evidence>
<evidence type="ECO:0000313" key="15">
    <source>
        <dbReference type="EMBL" id="EHR34471.1"/>
    </source>
</evidence>
<evidence type="ECO:0000313" key="16">
    <source>
        <dbReference type="Proteomes" id="UP000004191"/>
    </source>
</evidence>
<evidence type="ECO:0000256" key="2">
    <source>
        <dbReference type="ARBA" id="ARBA00004651"/>
    </source>
</evidence>
<dbReference type="CDD" id="cd06158">
    <property type="entry name" value="S2P-M50_like_1"/>
    <property type="match status" value="1"/>
</dbReference>
<comment type="cofactor">
    <cofactor evidence="1">
        <name>Zn(2+)</name>
        <dbReference type="ChEBI" id="CHEBI:29105"/>
    </cofactor>
</comment>
<organism evidence="15 16">
    <name type="scientific">Helcococcus kunzii ATCC 51366</name>
    <dbReference type="NCBI Taxonomy" id="883114"/>
    <lineage>
        <taxon>Bacteria</taxon>
        <taxon>Bacillati</taxon>
        <taxon>Bacillota</taxon>
        <taxon>Tissierellia</taxon>
        <taxon>Tissierellales</taxon>
        <taxon>Peptoniphilaceae</taxon>
        <taxon>Helcococcus</taxon>
    </lineage>
</organism>
<evidence type="ECO:0000256" key="11">
    <source>
        <dbReference type="ARBA" id="ARBA00023049"/>
    </source>
</evidence>
<dbReference type="Pfam" id="PF02163">
    <property type="entry name" value="Peptidase_M50"/>
    <property type="match status" value="1"/>
</dbReference>
<keyword evidence="5" id="KW-0645">Protease</keyword>
<comment type="similarity">
    <text evidence="3">Belongs to the peptidase M50B family.</text>
</comment>
<comment type="caution">
    <text evidence="15">The sequence shown here is derived from an EMBL/GenBank/DDBJ whole genome shotgun (WGS) entry which is preliminary data.</text>
</comment>
<dbReference type="PANTHER" id="PTHR35864:SF1">
    <property type="entry name" value="ZINC METALLOPROTEASE YWHC-RELATED"/>
    <property type="match status" value="1"/>
</dbReference>
<dbReference type="STRING" id="883114.HMPREF9709_00778"/>
<feature type="transmembrane region" description="Helical" evidence="13">
    <location>
        <begin position="82"/>
        <end position="108"/>
    </location>
</feature>
<evidence type="ECO:0000256" key="5">
    <source>
        <dbReference type="ARBA" id="ARBA00022670"/>
    </source>
</evidence>
<keyword evidence="10 13" id="KW-1133">Transmembrane helix</keyword>
<keyword evidence="9" id="KW-0862">Zinc</keyword>
<feature type="transmembrane region" description="Helical" evidence="13">
    <location>
        <begin position="114"/>
        <end position="140"/>
    </location>
</feature>
<dbReference type="eggNOG" id="COG1994">
    <property type="taxonomic scope" value="Bacteria"/>
</dbReference>
<keyword evidence="12 13" id="KW-0472">Membrane</keyword>
<dbReference type="RefSeq" id="WP_005398133.1">
    <property type="nucleotide sequence ID" value="NZ_JH601088.1"/>
</dbReference>
<comment type="subcellular location">
    <subcellularLocation>
        <location evidence="2">Cell membrane</location>
        <topology evidence="2">Multi-pass membrane protein</topology>
    </subcellularLocation>
</comment>
<gene>
    <name evidence="15" type="ORF">HMPREF9709_00778</name>
</gene>
<evidence type="ECO:0000256" key="13">
    <source>
        <dbReference type="SAM" id="Phobius"/>
    </source>
</evidence>
<keyword evidence="7" id="KW-0479">Metal-binding</keyword>
<dbReference type="GO" id="GO:0006508">
    <property type="term" value="P:proteolysis"/>
    <property type="evidence" value="ECO:0007669"/>
    <property type="project" value="UniProtKB-KW"/>
</dbReference>
<feature type="transmembrane region" description="Helical" evidence="13">
    <location>
        <begin position="169"/>
        <end position="190"/>
    </location>
</feature>
<proteinExistence type="inferred from homology"/>
<keyword evidence="16" id="KW-1185">Reference proteome</keyword>
<dbReference type="HOGENOM" id="CLU_086979_1_1_9"/>